<accession>A0A6H1TZP5</accession>
<dbReference type="Proteomes" id="UP000500857">
    <property type="component" value="Chromosome"/>
</dbReference>
<organism evidence="2 3">
    <name type="scientific">Oxynema aestuarii AP17</name>
    <dbReference type="NCBI Taxonomy" id="2064643"/>
    <lineage>
        <taxon>Bacteria</taxon>
        <taxon>Bacillati</taxon>
        <taxon>Cyanobacteriota</taxon>
        <taxon>Cyanophyceae</taxon>
        <taxon>Oscillatoriophycideae</taxon>
        <taxon>Oscillatoriales</taxon>
        <taxon>Oscillatoriaceae</taxon>
        <taxon>Oxynema</taxon>
        <taxon>Oxynema aestuarii</taxon>
    </lineage>
</organism>
<feature type="region of interest" description="Disordered" evidence="1">
    <location>
        <begin position="76"/>
        <end position="102"/>
    </location>
</feature>
<proteinExistence type="predicted"/>
<evidence type="ECO:0000313" key="2">
    <source>
        <dbReference type="EMBL" id="QIZ71390.1"/>
    </source>
</evidence>
<keyword evidence="3" id="KW-1185">Reference proteome</keyword>
<dbReference type="AlphaFoldDB" id="A0A6H1TZP5"/>
<name>A0A6H1TZP5_9CYAN</name>
<dbReference type="RefSeq" id="WP_168569543.1">
    <property type="nucleotide sequence ID" value="NZ_CP051167.1"/>
</dbReference>
<protein>
    <submittedName>
        <fullName evidence="2">Uncharacterized protein</fullName>
    </submittedName>
</protein>
<sequence>MFEATFACGILRGDRQFGRSLVKDFLAGDPCLELLYDRPRRDGGDSIGVIGLEECYSLSSEIAILRLGDRLVERRKRRERRRGGGSAEQDLAPSHPAASARS</sequence>
<reference evidence="2 3" key="1">
    <citation type="submission" date="2020-04" db="EMBL/GenBank/DDBJ databases">
        <authorList>
            <person name="Basu S."/>
            <person name="Maruthanayagam V."/>
            <person name="Chakraborty S."/>
            <person name="Pramanik A."/>
            <person name="Mukherjee J."/>
            <person name="Brink B."/>
        </authorList>
    </citation>
    <scope>NUCLEOTIDE SEQUENCE [LARGE SCALE GENOMIC DNA]</scope>
    <source>
        <strain evidence="2 3">AP17</strain>
    </source>
</reference>
<dbReference type="EMBL" id="CP051167">
    <property type="protein sequence ID" value="QIZ71390.1"/>
    <property type="molecule type" value="Genomic_DNA"/>
</dbReference>
<evidence type="ECO:0000313" key="3">
    <source>
        <dbReference type="Proteomes" id="UP000500857"/>
    </source>
</evidence>
<gene>
    <name evidence="2" type="ORF">HCG48_13020</name>
</gene>
<evidence type="ECO:0000256" key="1">
    <source>
        <dbReference type="SAM" id="MobiDB-lite"/>
    </source>
</evidence>
<dbReference type="KEGG" id="oxy:HCG48_13020"/>